<proteinExistence type="predicted"/>
<keyword evidence="2" id="KW-1185">Reference proteome</keyword>
<evidence type="ECO:0000313" key="2">
    <source>
        <dbReference type="Proteomes" id="UP001220256"/>
    </source>
</evidence>
<organism evidence="1 2">
    <name type="scientific">Penicillium chrysogenum</name>
    <name type="common">Penicillium notatum</name>
    <dbReference type="NCBI Taxonomy" id="5076"/>
    <lineage>
        <taxon>Eukaryota</taxon>
        <taxon>Fungi</taxon>
        <taxon>Dikarya</taxon>
        <taxon>Ascomycota</taxon>
        <taxon>Pezizomycotina</taxon>
        <taxon>Eurotiomycetes</taxon>
        <taxon>Eurotiomycetidae</taxon>
        <taxon>Eurotiales</taxon>
        <taxon>Aspergillaceae</taxon>
        <taxon>Penicillium</taxon>
        <taxon>Penicillium chrysogenum species complex</taxon>
    </lineage>
</organism>
<protein>
    <submittedName>
        <fullName evidence="1">Uncharacterized protein</fullName>
    </submittedName>
</protein>
<accession>A0ABQ8WCS9</accession>
<comment type="caution">
    <text evidence="1">The sequence shown here is derived from an EMBL/GenBank/DDBJ whole genome shotgun (WGS) entry which is preliminary data.</text>
</comment>
<sequence>MAAWLDLVKENEAWDLVDTNRLEQLVQELPNPKYQYPCLLYFYGNSNRKKALRALFPYNNITRKGPAGLIRLHLSTKTAHTQNPTLFAESDLCLEQSLGDSKWLKIQRQGIKPSH</sequence>
<name>A0ABQ8WCS9_PENCH</name>
<dbReference type="Proteomes" id="UP001220256">
    <property type="component" value="Unassembled WGS sequence"/>
</dbReference>
<evidence type="ECO:0000313" key="1">
    <source>
        <dbReference type="EMBL" id="KAJ5264441.1"/>
    </source>
</evidence>
<gene>
    <name evidence="1" type="ORF">N7505_007234</name>
</gene>
<dbReference type="EMBL" id="JAPVEB010000004">
    <property type="protein sequence ID" value="KAJ5264441.1"/>
    <property type="molecule type" value="Genomic_DNA"/>
</dbReference>
<reference evidence="1 2" key="1">
    <citation type="journal article" date="2023" name="IMA Fungus">
        <title>Comparative genomic study of the Penicillium genus elucidates a diverse pangenome and 15 lateral gene transfer events.</title>
        <authorList>
            <person name="Petersen C."/>
            <person name="Sorensen T."/>
            <person name="Nielsen M.R."/>
            <person name="Sondergaard T.E."/>
            <person name="Sorensen J.L."/>
            <person name="Fitzpatrick D.A."/>
            <person name="Frisvad J.C."/>
            <person name="Nielsen K.L."/>
        </authorList>
    </citation>
    <scope>NUCLEOTIDE SEQUENCE [LARGE SCALE GENOMIC DNA]</scope>
    <source>
        <strain evidence="1 2">IBT 3361</strain>
    </source>
</reference>